<dbReference type="SUPFAM" id="SSF54637">
    <property type="entry name" value="Thioesterase/thiol ester dehydrase-isomerase"/>
    <property type="match status" value="1"/>
</dbReference>
<dbReference type="PANTHER" id="PTHR42856">
    <property type="entry name" value="ACYL-COENZYME A THIOESTERASE PAAI"/>
    <property type="match status" value="1"/>
</dbReference>
<feature type="domain" description="Thioesterase" evidence="2">
    <location>
        <begin position="51"/>
        <end position="125"/>
    </location>
</feature>
<dbReference type="CDD" id="cd03443">
    <property type="entry name" value="PaaI_thioesterase"/>
    <property type="match status" value="1"/>
</dbReference>
<name>A0A915YDJ6_9BACT</name>
<dbReference type="RefSeq" id="WP_264792296.1">
    <property type="nucleotide sequence ID" value="NZ_AP026867.1"/>
</dbReference>
<keyword evidence="1" id="KW-0378">Hydrolase</keyword>
<dbReference type="Proteomes" id="UP001060919">
    <property type="component" value="Chromosome"/>
</dbReference>
<protein>
    <submittedName>
        <fullName evidence="3">Hotdog fold thioesterase</fullName>
    </submittedName>
</protein>
<dbReference type="PANTHER" id="PTHR42856:SF1">
    <property type="entry name" value="ACYL-COENZYME A THIOESTERASE PAAI"/>
    <property type="match status" value="1"/>
</dbReference>
<dbReference type="InterPro" id="IPR003736">
    <property type="entry name" value="PAAI_dom"/>
</dbReference>
<dbReference type="Gene3D" id="3.10.129.10">
    <property type="entry name" value="Hotdog Thioesterase"/>
    <property type="match status" value="1"/>
</dbReference>
<reference evidence="3" key="1">
    <citation type="submission" date="2022-09" db="EMBL/GenBank/DDBJ databases">
        <title>Aureispira anguillicida sp. nov., isolated from Leptocephalus of Japanese eel Anguilla japonica.</title>
        <authorList>
            <person name="Yuasa K."/>
            <person name="Mekata T."/>
            <person name="Ikunari K."/>
        </authorList>
    </citation>
    <scope>NUCLEOTIDE SEQUENCE</scope>
    <source>
        <strain evidence="3">EL160426</strain>
    </source>
</reference>
<evidence type="ECO:0000259" key="2">
    <source>
        <dbReference type="Pfam" id="PF03061"/>
    </source>
</evidence>
<sequence length="142" mass="15447">MDSKEKAHKIAEEQMYNQDAFSQWLGIDIVALDAGQAVLKMVVRKEMTNGFGIAHGGITYSLADSALAFAANAHGRQSVSVETSISHTQSVKTGDELTATACEESLSHKIGVYRIIITNQEKVTVAVFKGVVYRSSKEWPLS</sequence>
<dbReference type="GO" id="GO:0016289">
    <property type="term" value="F:acyl-CoA hydrolase activity"/>
    <property type="evidence" value="ECO:0007669"/>
    <property type="project" value="UniProtKB-ARBA"/>
</dbReference>
<evidence type="ECO:0000313" key="4">
    <source>
        <dbReference type="Proteomes" id="UP001060919"/>
    </source>
</evidence>
<dbReference type="AlphaFoldDB" id="A0A915YDJ6"/>
<dbReference type="KEGG" id="aup:AsAng_0018000"/>
<organism evidence="3 4">
    <name type="scientific">Aureispira anguillae</name>
    <dbReference type="NCBI Taxonomy" id="2864201"/>
    <lineage>
        <taxon>Bacteria</taxon>
        <taxon>Pseudomonadati</taxon>
        <taxon>Bacteroidota</taxon>
        <taxon>Saprospiria</taxon>
        <taxon>Saprospirales</taxon>
        <taxon>Saprospiraceae</taxon>
        <taxon>Aureispira</taxon>
    </lineage>
</organism>
<gene>
    <name evidence="3" type="ORF">AsAng_0018000</name>
</gene>
<evidence type="ECO:0000256" key="1">
    <source>
        <dbReference type="ARBA" id="ARBA00022801"/>
    </source>
</evidence>
<dbReference type="InterPro" id="IPR052723">
    <property type="entry name" value="Acyl-CoA_thioesterase_PaaI"/>
</dbReference>
<evidence type="ECO:0000313" key="3">
    <source>
        <dbReference type="EMBL" id="BDS11089.1"/>
    </source>
</evidence>
<dbReference type="InterPro" id="IPR029069">
    <property type="entry name" value="HotDog_dom_sf"/>
</dbReference>
<dbReference type="Pfam" id="PF03061">
    <property type="entry name" value="4HBT"/>
    <property type="match status" value="1"/>
</dbReference>
<dbReference type="NCBIfam" id="TIGR00369">
    <property type="entry name" value="unchar_dom_1"/>
    <property type="match status" value="1"/>
</dbReference>
<accession>A0A915YDJ6</accession>
<dbReference type="EMBL" id="AP026867">
    <property type="protein sequence ID" value="BDS11089.1"/>
    <property type="molecule type" value="Genomic_DNA"/>
</dbReference>
<proteinExistence type="predicted"/>
<dbReference type="InterPro" id="IPR006683">
    <property type="entry name" value="Thioestr_dom"/>
</dbReference>
<keyword evidence="4" id="KW-1185">Reference proteome</keyword>